<dbReference type="AlphaFoldDB" id="A0AAV3H5S5"/>
<dbReference type="RefSeq" id="WP_001450298.1">
    <property type="nucleotide sequence ID" value="NZ_JH945154.1"/>
</dbReference>
<feature type="non-terminal residue" evidence="2">
    <location>
        <position position="42"/>
    </location>
</feature>
<dbReference type="EMBL" id="AMVG01000463">
    <property type="protein sequence ID" value="EKJ41824.1"/>
    <property type="molecule type" value="Genomic_DNA"/>
</dbReference>
<evidence type="ECO:0000313" key="3">
    <source>
        <dbReference type="Proteomes" id="UP000006789"/>
    </source>
</evidence>
<name>A0AAV3H5S5_ECOLX</name>
<feature type="chain" id="PRO_5043651844" evidence="1">
    <location>
        <begin position="23"/>
        <end position="42"/>
    </location>
</feature>
<keyword evidence="1" id="KW-0732">Signal</keyword>
<comment type="caution">
    <text evidence="2">The sequence shown here is derived from an EMBL/GenBank/DDBJ whole genome shotgun (WGS) entry which is preliminary data.</text>
</comment>
<proteinExistence type="predicted"/>
<evidence type="ECO:0000313" key="2">
    <source>
        <dbReference type="EMBL" id="EKJ41824.1"/>
    </source>
</evidence>
<dbReference type="Proteomes" id="UP000006789">
    <property type="component" value="Unassembled WGS sequence"/>
</dbReference>
<evidence type="ECO:0000256" key="1">
    <source>
        <dbReference type="SAM" id="SignalP"/>
    </source>
</evidence>
<protein>
    <submittedName>
        <fullName evidence="2">Minor fimbrial subunit domain protein</fullName>
    </submittedName>
</protein>
<gene>
    <name evidence="2" type="ORF">ECEC1870_3311</name>
</gene>
<accession>A0AAV3H5S5</accession>
<organism evidence="2 3">
    <name type="scientific">Escherichia coli EC1870</name>
    <dbReference type="NCBI Taxonomy" id="1005554"/>
    <lineage>
        <taxon>Bacteria</taxon>
        <taxon>Pseudomonadati</taxon>
        <taxon>Pseudomonadota</taxon>
        <taxon>Gammaproteobacteria</taxon>
        <taxon>Enterobacterales</taxon>
        <taxon>Enterobacteriaceae</taxon>
        <taxon>Escherichia</taxon>
    </lineage>
</organism>
<feature type="signal peptide" evidence="1">
    <location>
        <begin position="1"/>
        <end position="22"/>
    </location>
</feature>
<sequence>MKNNRAWALISGLILFSGTAPAADNLHFTGNLLGKSCTPVIN</sequence>
<reference evidence="2 3" key="1">
    <citation type="submission" date="2012-06" db="EMBL/GenBank/DDBJ databases">
        <title>Genomic anatomy of Escherichia coli O157:H7 outbreaks.</title>
        <authorList>
            <person name="Eppinger M."/>
            <person name="Daugherty S."/>
            <person name="Agrawal S."/>
            <person name="Galens K."/>
            <person name="Tallon L."/>
            <person name="Shefchek K."/>
            <person name="Parankush S."/>
            <person name="Cebula T.A."/>
            <person name="Feng P."/>
            <person name="Soderlund R."/>
            <person name="Mammel M.K."/>
            <person name="DebRoy C."/>
            <person name="Dudley E.G."/>
            <person name="Tarr P.I."/>
            <person name="Fraser-Liggett C."/>
            <person name="Ravel J."/>
        </authorList>
    </citation>
    <scope>NUCLEOTIDE SEQUENCE [LARGE SCALE GENOMIC DNA]</scope>
    <source>
        <strain evidence="2 3">EC1870</strain>
    </source>
</reference>